<keyword evidence="1" id="KW-0732">Signal</keyword>
<reference evidence="4" key="1">
    <citation type="submission" date="2022-06" db="EMBL/GenBank/DDBJ databases">
        <title>Aeoliella straminimaris, a novel planctomycete from sediments.</title>
        <authorList>
            <person name="Vitorino I.R."/>
            <person name="Lage O.M."/>
        </authorList>
    </citation>
    <scope>NUCLEOTIDE SEQUENCE</scope>
    <source>
        <strain evidence="4">ICT_H6.2</strain>
    </source>
</reference>
<evidence type="ECO:0000259" key="3">
    <source>
        <dbReference type="Pfam" id="PF06863"/>
    </source>
</evidence>
<dbReference type="Pfam" id="PF06742">
    <property type="entry name" value="DUF1214"/>
    <property type="match status" value="1"/>
</dbReference>
<proteinExistence type="predicted"/>
<dbReference type="Proteomes" id="UP001155241">
    <property type="component" value="Unassembled WGS sequence"/>
</dbReference>
<organism evidence="4 5">
    <name type="scientific">Aeoliella straminimaris</name>
    <dbReference type="NCBI Taxonomy" id="2954799"/>
    <lineage>
        <taxon>Bacteria</taxon>
        <taxon>Pseudomonadati</taxon>
        <taxon>Planctomycetota</taxon>
        <taxon>Planctomycetia</taxon>
        <taxon>Pirellulales</taxon>
        <taxon>Lacipirellulaceae</taxon>
        <taxon>Aeoliella</taxon>
    </lineage>
</organism>
<dbReference type="RefSeq" id="WP_252852170.1">
    <property type="nucleotide sequence ID" value="NZ_JAMXLR010000033.1"/>
</dbReference>
<feature type="chain" id="PRO_5040784070" evidence="1">
    <location>
        <begin position="21"/>
        <end position="510"/>
    </location>
</feature>
<dbReference type="EMBL" id="JAMXLR010000033">
    <property type="protein sequence ID" value="MCO6044064.1"/>
    <property type="molecule type" value="Genomic_DNA"/>
</dbReference>
<dbReference type="Gene3D" id="2.60.120.600">
    <property type="entry name" value="Domain of unknown function DUF1214, C-terminal domain"/>
    <property type="match status" value="1"/>
</dbReference>
<dbReference type="SUPFAM" id="SSF160935">
    <property type="entry name" value="VPA0735-like"/>
    <property type="match status" value="1"/>
</dbReference>
<name>A0A9X2F8Z9_9BACT</name>
<dbReference type="Pfam" id="PF06863">
    <property type="entry name" value="DUF1254"/>
    <property type="match status" value="1"/>
</dbReference>
<keyword evidence="5" id="KW-1185">Reference proteome</keyword>
<dbReference type="PANTHER" id="PTHR36509:SF3">
    <property type="entry name" value="SIGNAL PEPTIDE PROTEIN"/>
    <property type="match status" value="1"/>
</dbReference>
<feature type="signal peptide" evidence="1">
    <location>
        <begin position="1"/>
        <end position="20"/>
    </location>
</feature>
<dbReference type="AlphaFoldDB" id="A0A9X2F8Z9"/>
<gene>
    <name evidence="4" type="ORF">NG895_09095</name>
</gene>
<evidence type="ECO:0000313" key="4">
    <source>
        <dbReference type="EMBL" id="MCO6044064.1"/>
    </source>
</evidence>
<dbReference type="InterPro" id="IPR010621">
    <property type="entry name" value="DUF1214"/>
</dbReference>
<dbReference type="Gene3D" id="2.60.40.1610">
    <property type="entry name" value="Domain of unknown function DUF1254"/>
    <property type="match status" value="1"/>
</dbReference>
<evidence type="ECO:0000259" key="2">
    <source>
        <dbReference type="Pfam" id="PF06742"/>
    </source>
</evidence>
<evidence type="ECO:0000313" key="5">
    <source>
        <dbReference type="Proteomes" id="UP001155241"/>
    </source>
</evidence>
<dbReference type="InterPro" id="IPR010679">
    <property type="entry name" value="DUF1254"/>
</dbReference>
<dbReference type="Gene3D" id="1.10.3360.10">
    <property type="entry name" value="VPA0735-like domain"/>
    <property type="match status" value="1"/>
</dbReference>
<dbReference type="InterPro" id="IPR037050">
    <property type="entry name" value="DUF1254_sf"/>
</dbReference>
<dbReference type="PANTHER" id="PTHR36509">
    <property type="entry name" value="BLL3101 PROTEIN"/>
    <property type="match status" value="1"/>
</dbReference>
<sequence length="510" mass="56354">MKTATTIAAALAMTCGSVFAQNTPGYNHKIPAEIMTPDKVETSIGTLNFVDGIPDADTTQKLYDNLDKLRAVETFLNFIPATSIEGLRQGQISRGATECNQVLLFEDLMDSNPLFLTGNTDTVYCIGFLDLEKDGPTVVEVPPGCGPGTCDDAFFRFVIDMGIPGPDQGKGGKYLIVPPGYEGELPKDKKDGGDYYIAHSPSYVNWVPLRGFLVDGKTDAAVKMFKDGVKIYPLSKSDDPPAMEFINSSREYFNTIHANNDEFYEELNTVIQREPVEFIDPELRGIAASIGIVKGKEFAPDERMKKILTDAVAIANGTARAIAFRNRDPRANIYENGHWTTAFIGGDYRWLDGNGLAGRDLDARTYFFYIATVNTPAMALEMVGKGSQYALVYVDEDGNPIDGSKNYKLRIPADVPAKNFWSVVVYDPQTRSELQTSQPFPSKNNKRDQLIENADGSVDLYFGPEAPEGKAANWIDTVPGKGWFGCLRLYGPLEPWFDKTWRPGEIELVK</sequence>
<protein>
    <submittedName>
        <fullName evidence="4">DUF1254 domain-containing protein</fullName>
    </submittedName>
</protein>
<comment type="caution">
    <text evidence="4">The sequence shown here is derived from an EMBL/GenBank/DDBJ whole genome shotgun (WGS) entry which is preliminary data.</text>
</comment>
<accession>A0A9X2F8Z9</accession>
<feature type="domain" description="DUF1214" evidence="2">
    <location>
        <begin position="388"/>
        <end position="493"/>
    </location>
</feature>
<evidence type="ECO:0000256" key="1">
    <source>
        <dbReference type="SAM" id="SignalP"/>
    </source>
</evidence>
<dbReference type="InterPro" id="IPR037049">
    <property type="entry name" value="DUF1214_C_sf"/>
</dbReference>
<feature type="domain" description="DUF1254" evidence="3">
    <location>
        <begin position="100"/>
        <end position="233"/>
    </location>
</feature>